<evidence type="ECO:0008006" key="3">
    <source>
        <dbReference type="Google" id="ProtNLM"/>
    </source>
</evidence>
<dbReference type="EMBL" id="GEBQ01002750">
    <property type="protein sequence ID" value="JAT37227.1"/>
    <property type="molecule type" value="Transcribed_RNA"/>
</dbReference>
<dbReference type="EMBL" id="GEBQ01026762">
    <property type="protein sequence ID" value="JAT13215.1"/>
    <property type="molecule type" value="Transcribed_RNA"/>
</dbReference>
<sequence length="194" mass="22537">MCLNSSKCNVISFTRREATIIIDYQLNETSLNRCVVIKDLGVYWNSSLTPEHHIDDICRRACRILGLIARVSRNGFSVRAITTLYKTILRPLLEYASVAWKPYHDTHVCRIQSIQRRFVRMVGIRYGYAYRNIPVEELESELNLHTLAKRRDVADLTFLFKLVNGNIDSPQLLEKLLFRVPGTTRSADIFFRTQ</sequence>
<protein>
    <recommendedName>
        <fullName evidence="3">Reverse transcriptase domain-containing protein</fullName>
    </recommendedName>
</protein>
<reference evidence="1" key="1">
    <citation type="submission" date="2015-11" db="EMBL/GenBank/DDBJ databases">
        <title>De novo transcriptome assembly of four potential Pierce s Disease insect vectors from Arizona vineyards.</title>
        <authorList>
            <person name="Tassone E.E."/>
        </authorList>
    </citation>
    <scope>NUCLEOTIDE SEQUENCE</scope>
</reference>
<name>A0A1B6KP44_9HEMI</name>
<dbReference type="PANTHER" id="PTHR33332">
    <property type="entry name" value="REVERSE TRANSCRIPTASE DOMAIN-CONTAINING PROTEIN"/>
    <property type="match status" value="1"/>
</dbReference>
<organism evidence="1">
    <name type="scientific">Graphocephala atropunctata</name>
    <dbReference type="NCBI Taxonomy" id="36148"/>
    <lineage>
        <taxon>Eukaryota</taxon>
        <taxon>Metazoa</taxon>
        <taxon>Ecdysozoa</taxon>
        <taxon>Arthropoda</taxon>
        <taxon>Hexapoda</taxon>
        <taxon>Insecta</taxon>
        <taxon>Pterygota</taxon>
        <taxon>Neoptera</taxon>
        <taxon>Paraneoptera</taxon>
        <taxon>Hemiptera</taxon>
        <taxon>Auchenorrhyncha</taxon>
        <taxon>Membracoidea</taxon>
        <taxon>Cicadellidae</taxon>
        <taxon>Cicadellinae</taxon>
        <taxon>Cicadellini</taxon>
        <taxon>Graphocephala</taxon>
    </lineage>
</organism>
<dbReference type="AlphaFoldDB" id="A0A1B6KP44"/>
<evidence type="ECO:0000313" key="1">
    <source>
        <dbReference type="EMBL" id="JAT13215.1"/>
    </source>
</evidence>
<gene>
    <name evidence="2" type="ORF">g.24840</name>
    <name evidence="1" type="ORF">g.24841</name>
</gene>
<evidence type="ECO:0000313" key="2">
    <source>
        <dbReference type="EMBL" id="JAT37227.1"/>
    </source>
</evidence>
<proteinExistence type="predicted"/>
<accession>A0A1B6KP44</accession>
<feature type="non-terminal residue" evidence="1">
    <location>
        <position position="194"/>
    </location>
</feature>